<dbReference type="OrthoDB" id="6099621at2759"/>
<dbReference type="AlphaFoldDB" id="A0A6J8DD60"/>
<proteinExistence type="inferred from homology"/>
<gene>
    <name evidence="4" type="ORF">MCOR_39262</name>
</gene>
<feature type="domain" description="THD" evidence="3">
    <location>
        <begin position="175"/>
        <end position="272"/>
    </location>
</feature>
<dbReference type="Proteomes" id="UP000507470">
    <property type="component" value="Unassembled WGS sequence"/>
</dbReference>
<sequence>MYSDYNETDEKTYIPKQYRNHSHYKVGIIINCVVFCCILIAVCVSISTIQRNKVPHIELEKTQENSYKLLMSLHAINDTEAVRNGQRKFPYSMVSTTESIVIFIILISGQHNFILLTKGKTTNNTNSYTGKERLKDLAVFKLVKGKYSAPKTDTNTQKETDTLLRAQGKNVTTGIIIPKEGLYYLYACLQLTWYKTSKENSEVTHYVQLQSENSTIIISERAIQILHGRGMYSTSRIFLPIKLKKNDLISMHASDSSYVYNSKKSNIIGVFKASVDH</sequence>
<name>A0A6J8DD60_MYTCO</name>
<feature type="transmembrane region" description="Helical" evidence="2">
    <location>
        <begin position="26"/>
        <end position="49"/>
    </location>
</feature>
<reference evidence="4 5" key="1">
    <citation type="submission" date="2020-06" db="EMBL/GenBank/DDBJ databases">
        <authorList>
            <person name="Li R."/>
            <person name="Bekaert M."/>
        </authorList>
    </citation>
    <scope>NUCLEOTIDE SEQUENCE [LARGE SCALE GENOMIC DNA]</scope>
    <source>
        <strain evidence="5">wild</strain>
    </source>
</reference>
<protein>
    <recommendedName>
        <fullName evidence="3">THD domain-containing protein</fullName>
    </recommendedName>
</protein>
<evidence type="ECO:0000256" key="1">
    <source>
        <dbReference type="ARBA" id="ARBA00008670"/>
    </source>
</evidence>
<accession>A0A6J8DD60</accession>
<dbReference type="InterPro" id="IPR006052">
    <property type="entry name" value="TNF_dom"/>
</dbReference>
<evidence type="ECO:0000259" key="3">
    <source>
        <dbReference type="Pfam" id="PF00229"/>
    </source>
</evidence>
<dbReference type="InterPro" id="IPR008983">
    <property type="entry name" value="Tumour_necrosis_fac-like_dom"/>
</dbReference>
<keyword evidence="2" id="KW-0472">Membrane</keyword>
<evidence type="ECO:0000313" key="5">
    <source>
        <dbReference type="Proteomes" id="UP000507470"/>
    </source>
</evidence>
<keyword evidence="5" id="KW-1185">Reference proteome</keyword>
<keyword evidence="2" id="KW-0812">Transmembrane</keyword>
<evidence type="ECO:0000313" key="4">
    <source>
        <dbReference type="EMBL" id="CAC5405587.1"/>
    </source>
</evidence>
<dbReference type="Pfam" id="PF00229">
    <property type="entry name" value="TNF"/>
    <property type="match status" value="1"/>
</dbReference>
<dbReference type="GO" id="GO:0005164">
    <property type="term" value="F:tumor necrosis factor receptor binding"/>
    <property type="evidence" value="ECO:0007669"/>
    <property type="project" value="InterPro"/>
</dbReference>
<dbReference type="GO" id="GO:0006955">
    <property type="term" value="P:immune response"/>
    <property type="evidence" value="ECO:0007669"/>
    <property type="project" value="InterPro"/>
</dbReference>
<dbReference type="GO" id="GO:0016020">
    <property type="term" value="C:membrane"/>
    <property type="evidence" value="ECO:0007669"/>
    <property type="project" value="InterPro"/>
</dbReference>
<dbReference type="Gene3D" id="2.60.120.40">
    <property type="match status" value="1"/>
</dbReference>
<organism evidence="4 5">
    <name type="scientific">Mytilus coruscus</name>
    <name type="common">Sea mussel</name>
    <dbReference type="NCBI Taxonomy" id="42192"/>
    <lineage>
        <taxon>Eukaryota</taxon>
        <taxon>Metazoa</taxon>
        <taxon>Spiralia</taxon>
        <taxon>Lophotrochozoa</taxon>
        <taxon>Mollusca</taxon>
        <taxon>Bivalvia</taxon>
        <taxon>Autobranchia</taxon>
        <taxon>Pteriomorphia</taxon>
        <taxon>Mytilida</taxon>
        <taxon>Mytiloidea</taxon>
        <taxon>Mytilidae</taxon>
        <taxon>Mytilinae</taxon>
        <taxon>Mytilus</taxon>
    </lineage>
</organism>
<dbReference type="SUPFAM" id="SSF49842">
    <property type="entry name" value="TNF-like"/>
    <property type="match status" value="1"/>
</dbReference>
<evidence type="ECO:0000256" key="2">
    <source>
        <dbReference type="SAM" id="Phobius"/>
    </source>
</evidence>
<comment type="similarity">
    <text evidence="1">Belongs to the tumor necrosis factor family.</text>
</comment>
<keyword evidence="2" id="KW-1133">Transmembrane helix</keyword>
<dbReference type="EMBL" id="CACVKT020007119">
    <property type="protein sequence ID" value="CAC5405587.1"/>
    <property type="molecule type" value="Genomic_DNA"/>
</dbReference>